<evidence type="ECO:0000313" key="8">
    <source>
        <dbReference type="Proteomes" id="UP000199372"/>
    </source>
</evidence>
<keyword evidence="3" id="KW-0378">Hydrolase</keyword>
<dbReference type="InterPro" id="IPR006146">
    <property type="entry name" value="5'-Nucleotdase_CS"/>
</dbReference>
<feature type="region of interest" description="Disordered" evidence="4">
    <location>
        <begin position="1"/>
        <end position="22"/>
    </location>
</feature>
<proteinExistence type="inferred from homology"/>
<dbReference type="GO" id="GO:0030288">
    <property type="term" value="C:outer membrane-bounded periplasmic space"/>
    <property type="evidence" value="ECO:0007669"/>
    <property type="project" value="TreeGrafter"/>
</dbReference>
<dbReference type="InterPro" id="IPR008334">
    <property type="entry name" value="5'-Nucleotdase_C"/>
</dbReference>
<dbReference type="Pfam" id="PF02872">
    <property type="entry name" value="5_nucleotid_C"/>
    <property type="match status" value="1"/>
</dbReference>
<dbReference type="InterPro" id="IPR004843">
    <property type="entry name" value="Calcineurin-like_PHP"/>
</dbReference>
<dbReference type="GO" id="GO:0016788">
    <property type="term" value="F:hydrolase activity, acting on ester bonds"/>
    <property type="evidence" value="ECO:0007669"/>
    <property type="project" value="InterPro"/>
</dbReference>
<dbReference type="EMBL" id="FOCM01000010">
    <property type="protein sequence ID" value="SEO04733.1"/>
    <property type="molecule type" value="Genomic_DNA"/>
</dbReference>
<dbReference type="Proteomes" id="UP000199372">
    <property type="component" value="Unassembled WGS sequence"/>
</dbReference>
<comment type="similarity">
    <text evidence="1 3">Belongs to the 5'-nucleotidase family.</text>
</comment>
<dbReference type="InterPro" id="IPR036907">
    <property type="entry name" value="5'-Nucleotdase_C_sf"/>
</dbReference>
<evidence type="ECO:0000256" key="4">
    <source>
        <dbReference type="SAM" id="MobiDB-lite"/>
    </source>
</evidence>
<evidence type="ECO:0000259" key="6">
    <source>
        <dbReference type="Pfam" id="PF02872"/>
    </source>
</evidence>
<dbReference type="GO" id="GO:0046872">
    <property type="term" value="F:metal ion binding"/>
    <property type="evidence" value="ECO:0007669"/>
    <property type="project" value="InterPro"/>
</dbReference>
<keyword evidence="8" id="KW-1185">Reference proteome</keyword>
<accession>A0A1H8LI74</accession>
<dbReference type="InterPro" id="IPR029052">
    <property type="entry name" value="Metallo-depent_PP-like"/>
</dbReference>
<dbReference type="SUPFAM" id="SSF55816">
    <property type="entry name" value="5'-nucleotidase (syn. UDP-sugar hydrolase), C-terminal domain"/>
    <property type="match status" value="1"/>
</dbReference>
<evidence type="ECO:0000313" key="7">
    <source>
        <dbReference type="EMBL" id="SEO04733.1"/>
    </source>
</evidence>
<keyword evidence="2" id="KW-0732">Signal</keyword>
<dbReference type="Pfam" id="PF00149">
    <property type="entry name" value="Metallophos"/>
    <property type="match status" value="1"/>
</dbReference>
<dbReference type="Gene3D" id="3.90.780.10">
    <property type="entry name" value="5'-Nucleotidase, C-terminal domain"/>
    <property type="match status" value="1"/>
</dbReference>
<dbReference type="GO" id="GO:0000166">
    <property type="term" value="F:nucleotide binding"/>
    <property type="evidence" value="ECO:0007669"/>
    <property type="project" value="UniProtKB-KW"/>
</dbReference>
<organism evidence="7 8">
    <name type="scientific">Palleronia pelagia</name>
    <dbReference type="NCBI Taxonomy" id="387096"/>
    <lineage>
        <taxon>Bacteria</taxon>
        <taxon>Pseudomonadati</taxon>
        <taxon>Pseudomonadota</taxon>
        <taxon>Alphaproteobacteria</taxon>
        <taxon>Rhodobacterales</taxon>
        <taxon>Roseobacteraceae</taxon>
        <taxon>Palleronia</taxon>
    </lineage>
</organism>
<protein>
    <submittedName>
        <fullName evidence="7">2',3'-cyclic-nucleotide 2'-phosphodiesterase / 3'-nucleotidase</fullName>
    </submittedName>
</protein>
<evidence type="ECO:0000256" key="1">
    <source>
        <dbReference type="ARBA" id="ARBA00006654"/>
    </source>
</evidence>
<feature type="domain" description="Calcineurin-like phosphoesterase" evidence="5">
    <location>
        <begin position="26"/>
        <end position="259"/>
    </location>
</feature>
<dbReference type="PANTHER" id="PTHR11575:SF6">
    <property type="entry name" value="2',3'-CYCLIC-NUCLEOTIDE 2'-PHOSPHODIESTERASE_3'-NUCLEOTIDASE"/>
    <property type="match status" value="1"/>
</dbReference>
<dbReference type="SUPFAM" id="SSF56300">
    <property type="entry name" value="Metallo-dependent phosphatases"/>
    <property type="match status" value="1"/>
</dbReference>
<evidence type="ECO:0000256" key="2">
    <source>
        <dbReference type="ARBA" id="ARBA00022729"/>
    </source>
</evidence>
<dbReference type="GO" id="GO:0009166">
    <property type="term" value="P:nucleotide catabolic process"/>
    <property type="evidence" value="ECO:0007669"/>
    <property type="project" value="InterPro"/>
</dbReference>
<dbReference type="PRINTS" id="PR01607">
    <property type="entry name" value="APYRASEFAMLY"/>
</dbReference>
<name>A0A1H8LI74_9RHOB</name>
<feature type="domain" description="5'-Nucleotidase C-terminal" evidence="6">
    <location>
        <begin position="408"/>
        <end position="525"/>
    </location>
</feature>
<evidence type="ECO:0000256" key="3">
    <source>
        <dbReference type="RuleBase" id="RU362119"/>
    </source>
</evidence>
<gene>
    <name evidence="7" type="ORF">SAMN04488011_11086</name>
</gene>
<dbReference type="AlphaFoldDB" id="A0A1H8LI74"/>
<reference evidence="8" key="1">
    <citation type="submission" date="2016-10" db="EMBL/GenBank/DDBJ databases">
        <authorList>
            <person name="Varghese N."/>
            <person name="Submissions S."/>
        </authorList>
    </citation>
    <scope>NUCLEOTIDE SEQUENCE [LARGE SCALE GENOMIC DNA]</scope>
    <source>
        <strain evidence="8">DSM 26893</strain>
    </source>
</reference>
<evidence type="ECO:0000259" key="5">
    <source>
        <dbReference type="Pfam" id="PF00149"/>
    </source>
</evidence>
<feature type="compositionally biased region" description="Polar residues" evidence="4">
    <location>
        <begin position="1"/>
        <end position="18"/>
    </location>
</feature>
<dbReference type="InterPro" id="IPR006179">
    <property type="entry name" value="5_nucleotidase/apyrase"/>
</dbReference>
<dbReference type="Gene3D" id="3.60.21.10">
    <property type="match status" value="1"/>
</dbReference>
<dbReference type="PANTHER" id="PTHR11575">
    <property type="entry name" value="5'-NUCLEOTIDASE-RELATED"/>
    <property type="match status" value="1"/>
</dbReference>
<keyword evidence="3" id="KW-0547">Nucleotide-binding</keyword>
<sequence>MYRSSQGHAFSTDNSSRQKGGGATKLRILATTDLHGHLRAFDYIAGRAKESGGLTSLAPVIASMREGPWPSILVDAGDFLTGTFLADLAMEQTGEYENPVIAAMNALQYDAVALGNHDMDFGLRRLRTALREADFPVLGTNLIADEPGASVVRSAMVTRTMHEGGEGMRPLRIGILSALPPHTVAELRHAHTDMADLLMEQPIEALKQGLDDLRSMEADICLVLCHEGPSHGTSNRSDLVEDIAALDGVDAIVMGHRHAVFPAEEAPSDGDIGGVPAIMPGCYGRHLGCIDLSLEFEGNGWRVLGHRSRVYAARGAFDTDVSHALRVHAATADAHARAEASAGRILGRMPRPATSYFARLGRDPGTMLVARVMRDVVAEALPDLDPEYLIGLAGPPHTGWQGGRDSWTNLPAGDVRLAHMARLHPYAERICAVTLSGDDLRAILVRSAAGFRFLPDHADGREIVNDRVPGLELSLSPDIGVTFDLSCERPKERVRDIRVHGRALDPDGLYTVAMSFFRACGGRAWPGCGQQKIRYGTLDTVQSALVERGLDLVDESLWQPCFTLRWPATVRPVFTTAPEAAHVLNIIEDLGPVTQVDGAGPMIRFRLGAGAG</sequence>
<dbReference type="PROSITE" id="PS00785">
    <property type="entry name" value="5_NUCLEOTIDASE_1"/>
    <property type="match status" value="1"/>
</dbReference>